<evidence type="ECO:0000256" key="5">
    <source>
        <dbReference type="ARBA" id="ARBA00022692"/>
    </source>
</evidence>
<keyword evidence="3" id="KW-1003">Cell membrane</keyword>
<dbReference type="SUPFAM" id="SSF52047">
    <property type="entry name" value="RNI-like"/>
    <property type="match status" value="2"/>
</dbReference>
<keyword evidence="8 12" id="KW-1133">Transmembrane helix</keyword>
<keyword evidence="4" id="KW-0433">Leucine-rich repeat</keyword>
<keyword evidence="15" id="KW-1185">Reference proteome</keyword>
<dbReference type="Gene3D" id="3.80.10.10">
    <property type="entry name" value="Ribonuclease Inhibitor"/>
    <property type="match status" value="5"/>
</dbReference>
<dbReference type="KEGG" id="pavi:110762834"/>
<dbReference type="RefSeq" id="XP_021821222.1">
    <property type="nucleotide sequence ID" value="XM_021965530.1"/>
</dbReference>
<keyword evidence="9 12" id="KW-0472">Membrane</keyword>
<reference evidence="16" key="1">
    <citation type="submission" date="2025-08" db="UniProtKB">
        <authorList>
            <consortium name="RefSeq"/>
        </authorList>
    </citation>
    <scope>IDENTIFICATION</scope>
</reference>
<proteinExistence type="inferred from homology"/>
<evidence type="ECO:0000256" key="4">
    <source>
        <dbReference type="ARBA" id="ARBA00022614"/>
    </source>
</evidence>
<dbReference type="Pfam" id="PF00560">
    <property type="entry name" value="LRR_1"/>
    <property type="match status" value="4"/>
</dbReference>
<evidence type="ECO:0000256" key="1">
    <source>
        <dbReference type="ARBA" id="ARBA00004251"/>
    </source>
</evidence>
<dbReference type="GeneID" id="110762834"/>
<keyword evidence="5 12" id="KW-0812">Transmembrane</keyword>
<dbReference type="GO" id="GO:0005886">
    <property type="term" value="C:plasma membrane"/>
    <property type="evidence" value="ECO:0007669"/>
    <property type="project" value="UniProtKB-SubCell"/>
</dbReference>
<evidence type="ECO:0000256" key="12">
    <source>
        <dbReference type="SAM" id="Phobius"/>
    </source>
</evidence>
<sequence>MLVQAYNLMAHAFLLFLLFSCIISTNIHACKQTERSSLMSFASTLTSPLNWISPDCCRWKGITCDQDGWVTRLLLPSKGLKGDISPFSLANLTHLTHLNLSHNSLYGSLETHFFLSLNRLEILDLSYNCLSGDLPLSLPPSNIRKVDLSSNRFFGAIPSLFFQQASNLTSFNVSNNTFTGYVPSSICVQHSSPFLRILDFSSNLFNGILAPGLGKCSELQVFRANHNNLSGLLPKDIYNATKLEEIALALNSLHGAISDKIVNLTNLAILDLSSNHFGSKLPLNLGKLSKLKFVTLDFNNLEGVLPPSLMNCTNLVELRLGNNNLEGDISVLDFSRLSQLTKLDLSRLSQLTKLDLRINNFTGTVPVSLYSCRFLKAIRLTENNLEGQIQAEILSLKSLSFLSLGYNRFTNLTGAMKILMSCNSLHALLLSGSFVGEGMPSDDDMVDFDGFQNLRVLGLVRSNLTGQIPFWLSKLKNLEILALGFNQITGPIPSWLGTLPRLFYISLSHNRISGKFPQQLCRLPRLHEPIASQGDNYEFEFPVFSSSISITANQTFLSQKLYFFPATIDLSTNNIVGDIPTEISQLQFLYMLGLDSNNFSGLIPDQISTLKYLEVLNLSMNHLSGIIPSSLASLNFLKEFNVSYNNLEGLIPTGTQLQSFEASAFEGNPKLCGAPLPKCKPNKGIDADNKNNKDLHNWLHQLPWFYIFAALGFIVGFWGVCGCLIINKTGRYAYFRFINNVQDRLLYVMITVPLNRMERRLGG</sequence>
<evidence type="ECO:0000313" key="15">
    <source>
        <dbReference type="Proteomes" id="UP000515124"/>
    </source>
</evidence>
<dbReference type="Proteomes" id="UP000515124">
    <property type="component" value="Unplaced"/>
</dbReference>
<dbReference type="SMART" id="SM00369">
    <property type="entry name" value="LRR_TYP"/>
    <property type="match status" value="7"/>
</dbReference>
<feature type="chain" id="PRO_5027639758" evidence="13">
    <location>
        <begin position="30"/>
        <end position="763"/>
    </location>
</feature>
<protein>
    <submittedName>
        <fullName evidence="16">Receptor-like protein 2</fullName>
    </submittedName>
</protein>
<evidence type="ECO:0000256" key="11">
    <source>
        <dbReference type="ARBA" id="ARBA00023180"/>
    </source>
</evidence>
<evidence type="ECO:0000256" key="10">
    <source>
        <dbReference type="ARBA" id="ARBA00023170"/>
    </source>
</evidence>
<gene>
    <name evidence="16" type="primary">LOC110762834</name>
</gene>
<evidence type="ECO:0000256" key="7">
    <source>
        <dbReference type="ARBA" id="ARBA00022737"/>
    </source>
</evidence>
<comment type="subcellular location">
    <subcellularLocation>
        <location evidence="1">Cell membrane</location>
        <topology evidence="1">Single-pass type I membrane protein</topology>
    </subcellularLocation>
</comment>
<dbReference type="Pfam" id="PF08263">
    <property type="entry name" value="LRRNT_2"/>
    <property type="match status" value="1"/>
</dbReference>
<feature type="domain" description="Leucine-rich repeat-containing N-terminal plant-type" evidence="14">
    <location>
        <begin position="33"/>
        <end position="65"/>
    </location>
</feature>
<accession>A0A6P5T2G8</accession>
<keyword evidence="7" id="KW-0677">Repeat</keyword>
<evidence type="ECO:0000256" key="13">
    <source>
        <dbReference type="SAM" id="SignalP"/>
    </source>
</evidence>
<dbReference type="Pfam" id="PF13855">
    <property type="entry name" value="LRR_8"/>
    <property type="match status" value="2"/>
</dbReference>
<organism evidence="15 16">
    <name type="scientific">Prunus avium</name>
    <name type="common">Cherry</name>
    <name type="synonym">Cerasus avium</name>
    <dbReference type="NCBI Taxonomy" id="42229"/>
    <lineage>
        <taxon>Eukaryota</taxon>
        <taxon>Viridiplantae</taxon>
        <taxon>Streptophyta</taxon>
        <taxon>Embryophyta</taxon>
        <taxon>Tracheophyta</taxon>
        <taxon>Spermatophyta</taxon>
        <taxon>Magnoliopsida</taxon>
        <taxon>eudicotyledons</taxon>
        <taxon>Gunneridae</taxon>
        <taxon>Pentapetalae</taxon>
        <taxon>rosids</taxon>
        <taxon>fabids</taxon>
        <taxon>Rosales</taxon>
        <taxon>Rosaceae</taxon>
        <taxon>Amygdaloideae</taxon>
        <taxon>Amygdaleae</taxon>
        <taxon>Prunus</taxon>
    </lineage>
</organism>
<dbReference type="PANTHER" id="PTHR48063:SF46">
    <property type="entry name" value="LEUCINE-RICH REPEAT-CONTAINING N-TERMINAL PLANT-TYPE DOMAIN-CONTAINING PROTEIN"/>
    <property type="match status" value="1"/>
</dbReference>
<evidence type="ECO:0000256" key="3">
    <source>
        <dbReference type="ARBA" id="ARBA00022475"/>
    </source>
</evidence>
<evidence type="ECO:0000256" key="8">
    <source>
        <dbReference type="ARBA" id="ARBA00022989"/>
    </source>
</evidence>
<dbReference type="PANTHER" id="PTHR48063">
    <property type="entry name" value="LRR RECEPTOR-LIKE KINASE"/>
    <property type="match status" value="1"/>
</dbReference>
<evidence type="ECO:0000259" key="14">
    <source>
        <dbReference type="Pfam" id="PF08263"/>
    </source>
</evidence>
<dbReference type="AlphaFoldDB" id="A0A6P5T2G8"/>
<keyword evidence="11" id="KW-0325">Glycoprotein</keyword>
<evidence type="ECO:0000313" key="16">
    <source>
        <dbReference type="RefSeq" id="XP_021821222.1"/>
    </source>
</evidence>
<keyword evidence="10" id="KW-0675">Receptor</keyword>
<keyword evidence="6 13" id="KW-0732">Signal</keyword>
<comment type="similarity">
    <text evidence="2">Belongs to the RLP family.</text>
</comment>
<dbReference type="InterPro" id="IPR001611">
    <property type="entry name" value="Leu-rich_rpt"/>
</dbReference>
<evidence type="ECO:0000256" key="9">
    <source>
        <dbReference type="ARBA" id="ARBA00023136"/>
    </source>
</evidence>
<dbReference type="FunFam" id="3.80.10.10:FF:000095">
    <property type="entry name" value="LRR receptor-like serine/threonine-protein kinase GSO1"/>
    <property type="match status" value="1"/>
</dbReference>
<dbReference type="InterPro" id="IPR046956">
    <property type="entry name" value="RLP23-like"/>
</dbReference>
<name>A0A6P5T2G8_PRUAV</name>
<feature type="signal peptide" evidence="13">
    <location>
        <begin position="1"/>
        <end position="29"/>
    </location>
</feature>
<dbReference type="InterPro" id="IPR003591">
    <property type="entry name" value="Leu-rich_rpt_typical-subtyp"/>
</dbReference>
<evidence type="ECO:0000256" key="6">
    <source>
        <dbReference type="ARBA" id="ARBA00022729"/>
    </source>
</evidence>
<dbReference type="InterPro" id="IPR013210">
    <property type="entry name" value="LRR_N_plant-typ"/>
</dbReference>
<feature type="transmembrane region" description="Helical" evidence="12">
    <location>
        <begin position="704"/>
        <end position="726"/>
    </location>
</feature>
<dbReference type="InterPro" id="IPR032675">
    <property type="entry name" value="LRR_dom_sf"/>
</dbReference>
<evidence type="ECO:0000256" key="2">
    <source>
        <dbReference type="ARBA" id="ARBA00009592"/>
    </source>
</evidence>
<dbReference type="FunFam" id="3.80.10.10:FF:000213">
    <property type="entry name" value="Tyrosine-sulfated glycopeptide receptor 1"/>
    <property type="match status" value="1"/>
</dbReference>